<evidence type="ECO:0000256" key="8">
    <source>
        <dbReference type="ARBA" id="ARBA00023032"/>
    </source>
</evidence>
<feature type="transmembrane region" description="Helical" evidence="10">
    <location>
        <begin position="17"/>
        <end position="39"/>
    </location>
</feature>
<keyword evidence="7 10" id="KW-1133">Transmembrane helix</keyword>
<gene>
    <name evidence="11" type="ORF">BRCON_2497</name>
</gene>
<dbReference type="EMBL" id="CP030759">
    <property type="protein sequence ID" value="AXA37254.1"/>
    <property type="molecule type" value="Genomic_DNA"/>
</dbReference>
<dbReference type="InterPro" id="IPR050480">
    <property type="entry name" value="CysZ-like"/>
</dbReference>
<keyword evidence="8" id="KW-0764">Sulfate transport</keyword>
<feature type="transmembrane region" description="Helical" evidence="10">
    <location>
        <begin position="134"/>
        <end position="154"/>
    </location>
</feature>
<evidence type="ECO:0000256" key="9">
    <source>
        <dbReference type="ARBA" id="ARBA00023136"/>
    </source>
</evidence>
<dbReference type="GO" id="GO:0005886">
    <property type="term" value="C:plasma membrane"/>
    <property type="evidence" value="ECO:0007669"/>
    <property type="project" value="TreeGrafter"/>
</dbReference>
<evidence type="ECO:0000313" key="12">
    <source>
        <dbReference type="Proteomes" id="UP000262583"/>
    </source>
</evidence>
<comment type="subcellular location">
    <subcellularLocation>
        <location evidence="1">Membrane</location>
        <topology evidence="1">Multi-pass membrane protein</topology>
    </subcellularLocation>
</comment>
<dbReference type="PANTHER" id="PTHR37468">
    <property type="entry name" value="SULFATE TRANSPORTER CYSZ"/>
    <property type="match status" value="1"/>
</dbReference>
<organism evidence="11 12">
    <name type="scientific">Sumerlaea chitinivorans</name>
    <dbReference type="NCBI Taxonomy" id="2250252"/>
    <lineage>
        <taxon>Bacteria</taxon>
        <taxon>Candidatus Sumerlaeota</taxon>
        <taxon>Candidatus Sumerlaeia</taxon>
        <taxon>Candidatus Sumerlaeales</taxon>
        <taxon>Candidatus Sumerlaeaceae</taxon>
        <taxon>Candidatus Sumerlaea</taxon>
    </lineage>
</organism>
<feature type="transmembrane region" description="Helical" evidence="10">
    <location>
        <begin position="197"/>
        <end position="221"/>
    </location>
</feature>
<keyword evidence="4" id="KW-0997">Cell inner membrane</keyword>
<dbReference type="Pfam" id="PF07264">
    <property type="entry name" value="EI24"/>
    <property type="match status" value="1"/>
</dbReference>
<keyword evidence="2" id="KW-0813">Transport</keyword>
<evidence type="ECO:0000313" key="11">
    <source>
        <dbReference type="EMBL" id="AXA37254.1"/>
    </source>
</evidence>
<feature type="transmembrane region" description="Helical" evidence="10">
    <location>
        <begin position="160"/>
        <end position="176"/>
    </location>
</feature>
<reference evidence="11 12" key="1">
    <citation type="submission" date="2018-05" db="EMBL/GenBank/DDBJ databases">
        <title>A metagenomic window into the 2 km-deep terrestrial subsurface aquifer revealed taxonomically and functionally diverse microbial community comprising novel uncultured bacterial lineages.</title>
        <authorList>
            <person name="Kadnikov V.V."/>
            <person name="Mardanov A.V."/>
            <person name="Beletsky A.V."/>
            <person name="Banks D."/>
            <person name="Pimenov N.V."/>
            <person name="Frank Y.A."/>
            <person name="Karnachuk O.V."/>
            <person name="Ravin N.V."/>
        </authorList>
    </citation>
    <scope>NUCLEOTIDE SEQUENCE [LARGE SCALE GENOMIC DNA]</scope>
    <source>
        <strain evidence="11">BY</strain>
    </source>
</reference>
<sequence length="243" mass="26704">MSQFLRAPWFILRHPSLWVWCLTPLAINIVVVVLTWWGVGHLTEQMMPAGLEGSQWWAVALRWILEAIFFVARLLFAFVAFLIIGSVVAAPFNELLSQRTETLLRGRAGGGEGTNASAWLRQALVIIREELRRLALYLGISLGILGLSFVGVAAPIVPPLQLLVTAVFIALDYLAYPLERRGVLLLRDKLAFVRSHLAACLGFGLLMALVGLIPVINLFFFPIGAVGGTLLFSKLEGASSERV</sequence>
<dbReference type="AlphaFoldDB" id="A0A2Z4Y7M8"/>
<dbReference type="Proteomes" id="UP000262583">
    <property type="component" value="Chromosome"/>
</dbReference>
<keyword evidence="9 10" id="KW-0472">Membrane</keyword>
<evidence type="ECO:0000256" key="3">
    <source>
        <dbReference type="ARBA" id="ARBA00022475"/>
    </source>
</evidence>
<keyword evidence="5" id="KW-0028">Amino-acid biosynthesis</keyword>
<dbReference type="GO" id="GO:0019344">
    <property type="term" value="P:cysteine biosynthetic process"/>
    <property type="evidence" value="ECO:0007669"/>
    <property type="project" value="TreeGrafter"/>
</dbReference>
<name>A0A2Z4Y7M8_SUMC1</name>
<evidence type="ECO:0000256" key="6">
    <source>
        <dbReference type="ARBA" id="ARBA00022692"/>
    </source>
</evidence>
<dbReference type="GO" id="GO:0000103">
    <property type="term" value="P:sulfate assimilation"/>
    <property type="evidence" value="ECO:0007669"/>
    <property type="project" value="TreeGrafter"/>
</dbReference>
<dbReference type="GO" id="GO:0009675">
    <property type="term" value="F:high-affinity sulfate:proton symporter activity"/>
    <property type="evidence" value="ECO:0007669"/>
    <property type="project" value="TreeGrafter"/>
</dbReference>
<evidence type="ECO:0000256" key="5">
    <source>
        <dbReference type="ARBA" id="ARBA00022605"/>
    </source>
</evidence>
<keyword evidence="3" id="KW-1003">Cell membrane</keyword>
<evidence type="ECO:0000256" key="2">
    <source>
        <dbReference type="ARBA" id="ARBA00022448"/>
    </source>
</evidence>
<keyword evidence="6 10" id="KW-0812">Transmembrane</keyword>
<accession>A0A2Z4Y7M8</accession>
<dbReference type="InterPro" id="IPR059112">
    <property type="entry name" value="CysZ/EI24"/>
</dbReference>
<evidence type="ECO:0000256" key="1">
    <source>
        <dbReference type="ARBA" id="ARBA00004141"/>
    </source>
</evidence>
<evidence type="ECO:0000256" key="4">
    <source>
        <dbReference type="ARBA" id="ARBA00022519"/>
    </source>
</evidence>
<dbReference type="PANTHER" id="PTHR37468:SF1">
    <property type="entry name" value="SULFATE TRANSPORTER CYSZ"/>
    <property type="match status" value="1"/>
</dbReference>
<dbReference type="KEGG" id="schv:BRCON_2497"/>
<protein>
    <submittedName>
        <fullName evidence="11">Sulfate transport system protein cysZ</fullName>
    </submittedName>
</protein>
<feature type="transmembrane region" description="Helical" evidence="10">
    <location>
        <begin position="59"/>
        <end position="89"/>
    </location>
</feature>
<proteinExistence type="predicted"/>
<evidence type="ECO:0000256" key="7">
    <source>
        <dbReference type="ARBA" id="ARBA00022989"/>
    </source>
</evidence>
<evidence type="ECO:0000256" key="10">
    <source>
        <dbReference type="SAM" id="Phobius"/>
    </source>
</evidence>